<dbReference type="Pfam" id="PF00196">
    <property type="entry name" value="GerE"/>
    <property type="match status" value="1"/>
</dbReference>
<dbReference type="Proteomes" id="UP000182360">
    <property type="component" value="Unassembled WGS sequence"/>
</dbReference>
<accession>A0A1H9A0H8</accession>
<sequence>MSCNVIIIDDHPLFSRGLAQLIETQKDYKVIGMAKDRNEALSLLDTTTPDLAIVDLNLGQEDGLELIKDIIIIHPQTKILVLSMHDERFYAERAIKAGAKGYIMKEEAESQVINAIKTVTSGEIYLSENEKNRIKELSQGKPESGELSDLISALSDRQLQIFTLVGKGLGTVEIAKKLNLSIKTIDTHKENIKGKLHCASSAELRQMAIEWTNKAM</sequence>
<dbReference type="PRINTS" id="PR00038">
    <property type="entry name" value="HTHLUXR"/>
</dbReference>
<dbReference type="PROSITE" id="PS50110">
    <property type="entry name" value="RESPONSE_REGULATORY"/>
    <property type="match status" value="1"/>
</dbReference>
<dbReference type="PROSITE" id="PS50043">
    <property type="entry name" value="HTH_LUXR_2"/>
    <property type="match status" value="1"/>
</dbReference>
<dbReference type="STRING" id="163.SAMN04487775_10841"/>
<dbReference type="SUPFAM" id="SSF52172">
    <property type="entry name" value="CheY-like"/>
    <property type="match status" value="1"/>
</dbReference>
<feature type="modified residue" description="4-aspartylphosphate" evidence="5">
    <location>
        <position position="55"/>
    </location>
</feature>
<dbReference type="EMBL" id="FOFU01000001">
    <property type="protein sequence ID" value="SEP70007.1"/>
    <property type="molecule type" value="Genomic_DNA"/>
</dbReference>
<evidence type="ECO:0000256" key="2">
    <source>
        <dbReference type="ARBA" id="ARBA00023015"/>
    </source>
</evidence>
<dbReference type="GO" id="GO:0006355">
    <property type="term" value="P:regulation of DNA-templated transcription"/>
    <property type="evidence" value="ECO:0007669"/>
    <property type="project" value="InterPro"/>
</dbReference>
<dbReference type="PANTHER" id="PTHR43214">
    <property type="entry name" value="TWO-COMPONENT RESPONSE REGULATOR"/>
    <property type="match status" value="1"/>
</dbReference>
<dbReference type="Pfam" id="PF00072">
    <property type="entry name" value="Response_reg"/>
    <property type="match status" value="1"/>
</dbReference>
<dbReference type="InterPro" id="IPR058245">
    <property type="entry name" value="NreC/VraR/RcsB-like_REC"/>
</dbReference>
<dbReference type="GO" id="GO:0003677">
    <property type="term" value="F:DNA binding"/>
    <property type="evidence" value="ECO:0007669"/>
    <property type="project" value="UniProtKB-KW"/>
</dbReference>
<dbReference type="PANTHER" id="PTHR43214:SF41">
    <property type="entry name" value="NITRATE_NITRITE RESPONSE REGULATOR PROTEIN NARP"/>
    <property type="match status" value="1"/>
</dbReference>
<dbReference type="InterPro" id="IPR016032">
    <property type="entry name" value="Sig_transdc_resp-reg_C-effctor"/>
</dbReference>
<reference evidence="8 9" key="1">
    <citation type="submission" date="2016-10" db="EMBL/GenBank/DDBJ databases">
        <authorList>
            <person name="de Groot N.N."/>
        </authorList>
    </citation>
    <scope>NUCLEOTIDE SEQUENCE [LARGE SCALE GENOMIC DNA]</scope>
    <source>
        <strain evidence="8 9">B25</strain>
    </source>
</reference>
<keyword evidence="4" id="KW-0804">Transcription</keyword>
<evidence type="ECO:0000256" key="5">
    <source>
        <dbReference type="PROSITE-ProRule" id="PRU00169"/>
    </source>
</evidence>
<feature type="domain" description="Response regulatory" evidence="7">
    <location>
        <begin position="4"/>
        <end position="120"/>
    </location>
</feature>
<evidence type="ECO:0000259" key="7">
    <source>
        <dbReference type="PROSITE" id="PS50110"/>
    </source>
</evidence>
<gene>
    <name evidence="8" type="ORF">SAMN04487977_101156</name>
</gene>
<keyword evidence="9" id="KW-1185">Reference proteome</keyword>
<dbReference type="SUPFAM" id="SSF46894">
    <property type="entry name" value="C-terminal effector domain of the bipartite response regulators"/>
    <property type="match status" value="1"/>
</dbReference>
<evidence type="ECO:0000259" key="6">
    <source>
        <dbReference type="PROSITE" id="PS50043"/>
    </source>
</evidence>
<evidence type="ECO:0000256" key="3">
    <source>
        <dbReference type="ARBA" id="ARBA00023125"/>
    </source>
</evidence>
<organism evidence="8 9">
    <name type="scientific">Treponema bryantii</name>
    <dbReference type="NCBI Taxonomy" id="163"/>
    <lineage>
        <taxon>Bacteria</taxon>
        <taxon>Pseudomonadati</taxon>
        <taxon>Spirochaetota</taxon>
        <taxon>Spirochaetia</taxon>
        <taxon>Spirochaetales</taxon>
        <taxon>Treponemataceae</taxon>
        <taxon>Treponema</taxon>
    </lineage>
</organism>
<dbReference type="InterPro" id="IPR001789">
    <property type="entry name" value="Sig_transdc_resp-reg_receiver"/>
</dbReference>
<dbReference type="eggNOG" id="COG2197">
    <property type="taxonomic scope" value="Bacteria"/>
</dbReference>
<dbReference type="InterPro" id="IPR000792">
    <property type="entry name" value="Tscrpt_reg_LuxR_C"/>
</dbReference>
<protein>
    <submittedName>
        <fullName evidence="8">Two component transcriptional regulator, LuxR family</fullName>
    </submittedName>
</protein>
<dbReference type="Gene3D" id="3.40.50.2300">
    <property type="match status" value="1"/>
</dbReference>
<keyword evidence="1 5" id="KW-0597">Phosphoprotein</keyword>
<dbReference type="SMART" id="SM00421">
    <property type="entry name" value="HTH_LUXR"/>
    <property type="match status" value="1"/>
</dbReference>
<dbReference type="InterPro" id="IPR011006">
    <property type="entry name" value="CheY-like_superfamily"/>
</dbReference>
<evidence type="ECO:0000313" key="9">
    <source>
        <dbReference type="Proteomes" id="UP000182360"/>
    </source>
</evidence>
<keyword evidence="3" id="KW-0238">DNA-binding</keyword>
<dbReference type="CDD" id="cd17535">
    <property type="entry name" value="REC_NarL-like"/>
    <property type="match status" value="1"/>
</dbReference>
<dbReference type="SMART" id="SM00448">
    <property type="entry name" value="REC"/>
    <property type="match status" value="1"/>
</dbReference>
<proteinExistence type="predicted"/>
<name>A0A1H9A0H8_9SPIR</name>
<dbReference type="RefSeq" id="WP_074639991.1">
    <property type="nucleotide sequence ID" value="NZ_AP025286.1"/>
</dbReference>
<keyword evidence="2" id="KW-0805">Transcription regulation</keyword>
<evidence type="ECO:0000256" key="1">
    <source>
        <dbReference type="ARBA" id="ARBA00022553"/>
    </source>
</evidence>
<evidence type="ECO:0000313" key="8">
    <source>
        <dbReference type="EMBL" id="SEP70007.1"/>
    </source>
</evidence>
<evidence type="ECO:0000256" key="4">
    <source>
        <dbReference type="ARBA" id="ARBA00023163"/>
    </source>
</evidence>
<dbReference type="InterPro" id="IPR039420">
    <property type="entry name" value="WalR-like"/>
</dbReference>
<dbReference type="CDD" id="cd06170">
    <property type="entry name" value="LuxR_C_like"/>
    <property type="match status" value="1"/>
</dbReference>
<dbReference type="GO" id="GO:0000160">
    <property type="term" value="P:phosphorelay signal transduction system"/>
    <property type="evidence" value="ECO:0007669"/>
    <property type="project" value="InterPro"/>
</dbReference>
<feature type="domain" description="HTH luxR-type" evidence="6">
    <location>
        <begin position="147"/>
        <end position="212"/>
    </location>
</feature>
<dbReference type="AlphaFoldDB" id="A0A1H9A0H8"/>
<dbReference type="PROSITE" id="PS00622">
    <property type="entry name" value="HTH_LUXR_1"/>
    <property type="match status" value="1"/>
</dbReference>
<dbReference type="OrthoDB" id="9779069at2"/>